<dbReference type="GO" id="GO:0031201">
    <property type="term" value="C:SNARE complex"/>
    <property type="evidence" value="ECO:0007669"/>
    <property type="project" value="TreeGrafter"/>
</dbReference>
<evidence type="ECO:0000256" key="2">
    <source>
        <dbReference type="SAM" id="MobiDB-lite"/>
    </source>
</evidence>
<dbReference type="SUPFAM" id="SSF58038">
    <property type="entry name" value="SNARE fusion complex"/>
    <property type="match status" value="2"/>
</dbReference>
<dbReference type="GO" id="GO:0006887">
    <property type="term" value="P:exocytosis"/>
    <property type="evidence" value="ECO:0007669"/>
    <property type="project" value="TreeGrafter"/>
</dbReference>
<dbReference type="PROSITE" id="PS50192">
    <property type="entry name" value="T_SNARE"/>
    <property type="match status" value="1"/>
</dbReference>
<dbReference type="CDD" id="cd15857">
    <property type="entry name" value="SNARE_SEC9C"/>
    <property type="match status" value="1"/>
</dbReference>
<dbReference type="PANTHER" id="PTHR19305">
    <property type="entry name" value="SYNAPTOSOMAL ASSOCIATED PROTEIN"/>
    <property type="match status" value="1"/>
</dbReference>
<evidence type="ECO:0000259" key="3">
    <source>
        <dbReference type="PROSITE" id="PS50192"/>
    </source>
</evidence>
<dbReference type="OrthoDB" id="18679at2759"/>
<dbReference type="STRING" id="1328759.A0A5C2SGN9"/>
<dbReference type="GO" id="GO:0006906">
    <property type="term" value="P:vesicle fusion"/>
    <property type="evidence" value="ECO:0007669"/>
    <property type="project" value="TreeGrafter"/>
</dbReference>
<dbReference type="InterPro" id="IPR000727">
    <property type="entry name" value="T_SNARE_dom"/>
</dbReference>
<organism evidence="4 5">
    <name type="scientific">Lentinus tigrinus ALCF2SS1-6</name>
    <dbReference type="NCBI Taxonomy" id="1328759"/>
    <lineage>
        <taxon>Eukaryota</taxon>
        <taxon>Fungi</taxon>
        <taxon>Dikarya</taxon>
        <taxon>Basidiomycota</taxon>
        <taxon>Agaricomycotina</taxon>
        <taxon>Agaricomycetes</taxon>
        <taxon>Polyporales</taxon>
        <taxon>Polyporaceae</taxon>
        <taxon>Lentinus</taxon>
    </lineage>
</organism>
<feature type="region of interest" description="Disordered" evidence="2">
    <location>
        <begin position="1"/>
        <end position="144"/>
    </location>
</feature>
<dbReference type="SMART" id="SM00397">
    <property type="entry name" value="t_SNARE"/>
    <property type="match status" value="2"/>
</dbReference>
<feature type="compositionally biased region" description="Polar residues" evidence="2">
    <location>
        <begin position="30"/>
        <end position="50"/>
    </location>
</feature>
<accession>A0A5C2SGN9</accession>
<feature type="region of interest" description="Disordered" evidence="2">
    <location>
        <begin position="169"/>
        <end position="210"/>
    </location>
</feature>
<feature type="domain" description="T-SNARE coiled-coil homology" evidence="3">
    <location>
        <begin position="313"/>
        <end position="375"/>
    </location>
</feature>
<gene>
    <name evidence="4" type="ORF">L227DRAFT_651262</name>
</gene>
<protein>
    <recommendedName>
        <fullName evidence="3">t-SNARE coiled-coil homology domain-containing protein</fullName>
    </recommendedName>
</protein>
<dbReference type="EMBL" id="ML122257">
    <property type="protein sequence ID" value="RPD62975.1"/>
    <property type="molecule type" value="Genomic_DNA"/>
</dbReference>
<evidence type="ECO:0000313" key="5">
    <source>
        <dbReference type="Proteomes" id="UP000313359"/>
    </source>
</evidence>
<proteinExistence type="inferred from homology"/>
<comment type="similarity">
    <text evidence="1">Belongs to the SNAP-25 family.</text>
</comment>
<dbReference type="GO" id="GO:0005886">
    <property type="term" value="C:plasma membrane"/>
    <property type="evidence" value="ECO:0007669"/>
    <property type="project" value="TreeGrafter"/>
</dbReference>
<reference evidence="4" key="1">
    <citation type="journal article" date="2018" name="Genome Biol. Evol.">
        <title>Genomics and development of Lentinus tigrinus, a white-rot wood-decaying mushroom with dimorphic fruiting bodies.</title>
        <authorList>
            <person name="Wu B."/>
            <person name="Xu Z."/>
            <person name="Knudson A."/>
            <person name="Carlson A."/>
            <person name="Chen N."/>
            <person name="Kovaka S."/>
            <person name="LaButti K."/>
            <person name="Lipzen A."/>
            <person name="Pennachio C."/>
            <person name="Riley R."/>
            <person name="Schakwitz W."/>
            <person name="Umezawa K."/>
            <person name="Ohm R.A."/>
            <person name="Grigoriev I.V."/>
            <person name="Nagy L.G."/>
            <person name="Gibbons J."/>
            <person name="Hibbett D."/>
        </authorList>
    </citation>
    <scope>NUCLEOTIDE SEQUENCE [LARGE SCALE GENOMIC DNA]</scope>
    <source>
        <strain evidence="4">ALCF2SS1-6</strain>
    </source>
</reference>
<keyword evidence="5" id="KW-1185">Reference proteome</keyword>
<dbReference type="AlphaFoldDB" id="A0A5C2SGN9"/>
<dbReference type="GO" id="GO:0019905">
    <property type="term" value="F:syntaxin binding"/>
    <property type="evidence" value="ECO:0007669"/>
    <property type="project" value="TreeGrafter"/>
</dbReference>
<feature type="compositionally biased region" description="Basic and acidic residues" evidence="2">
    <location>
        <begin position="186"/>
        <end position="196"/>
    </location>
</feature>
<dbReference type="CDD" id="cd15886">
    <property type="entry name" value="SNARE_SEC9N"/>
    <property type="match status" value="1"/>
</dbReference>
<feature type="region of interest" description="Disordered" evidence="2">
    <location>
        <begin position="225"/>
        <end position="250"/>
    </location>
</feature>
<dbReference type="PANTHER" id="PTHR19305:SF9">
    <property type="entry name" value="SYNAPTOSOMAL-ASSOCIATED PROTEIN 29"/>
    <property type="match status" value="1"/>
</dbReference>
<sequence length="378" mass="42207">MSWFRKQDKNLIPAIQSEDAKRQELFGARGTNSTSPRPPSNFSRSTSATYVASRDGDPYNSPSAVPPPPSNYGDRYSHKDAVGDPYSRGQGNIDRDRGELFAGYNPPKAGSGRFFDDGPAGGSGRAGRGTPPPGEENEDDVEGIKQDLRYLKQDSVNSTRNALRLAREAEETARNTVTKLGSQSEKLADTERHLDVSKGYSQRASDKTEELKQLNRSIFIPTWTRNKDAKRAAEEQKIQDRYNEERSNRELAMRDVRSTQDRLGRAATYGMRDDDGEGIGGAGGSGRFRTAAQLNARKEQRKRYQFEADEEDDQLEDEIDDNLDEIMDVTKRLKALGTAMSGELDTQNSRIDRITSKTDGLDQHLFTNTQKASLNRIK</sequence>
<name>A0A5C2SGN9_9APHY</name>
<dbReference type="Gene3D" id="1.20.5.110">
    <property type="match status" value="2"/>
</dbReference>
<evidence type="ECO:0000313" key="4">
    <source>
        <dbReference type="EMBL" id="RPD62975.1"/>
    </source>
</evidence>
<dbReference type="Proteomes" id="UP000313359">
    <property type="component" value="Unassembled WGS sequence"/>
</dbReference>
<dbReference type="GO" id="GO:0005484">
    <property type="term" value="F:SNAP receptor activity"/>
    <property type="evidence" value="ECO:0007669"/>
    <property type="project" value="TreeGrafter"/>
</dbReference>
<evidence type="ECO:0000256" key="1">
    <source>
        <dbReference type="ARBA" id="ARBA00009480"/>
    </source>
</evidence>